<keyword evidence="3" id="KW-1185">Reference proteome</keyword>
<keyword evidence="1" id="KW-0472">Membrane</keyword>
<sequence>MRMMKIGIRKILDNVILFGKFKKLTLLTVISIHERLPVHKEWLYTLTMNHWGSLVVIIFSFLLELQQ</sequence>
<feature type="transmembrane region" description="Helical" evidence="1">
    <location>
        <begin position="42"/>
        <end position="63"/>
    </location>
</feature>
<keyword evidence="1" id="KW-0812">Transmembrane</keyword>
<keyword evidence="1" id="KW-1133">Transmembrane helix</keyword>
<dbReference type="AlphaFoldDB" id="A0A511WUX3"/>
<protein>
    <submittedName>
        <fullName evidence="2">Uncharacterized protein</fullName>
    </submittedName>
</protein>
<accession>A0A511WUX3</accession>
<reference evidence="2 3" key="1">
    <citation type="submission" date="2019-07" db="EMBL/GenBank/DDBJ databases">
        <title>Whole genome shotgun sequence of Halobacillus faecis NBRC 103569.</title>
        <authorList>
            <person name="Hosoyama A."/>
            <person name="Uohara A."/>
            <person name="Ohji S."/>
            <person name="Ichikawa N."/>
        </authorList>
    </citation>
    <scope>NUCLEOTIDE SEQUENCE [LARGE SCALE GENOMIC DNA]</scope>
    <source>
        <strain evidence="2 3">NBRC 103569</strain>
    </source>
</reference>
<dbReference type="EMBL" id="BJYD01000021">
    <property type="protein sequence ID" value="GEN54078.1"/>
    <property type="molecule type" value="Genomic_DNA"/>
</dbReference>
<evidence type="ECO:0000313" key="3">
    <source>
        <dbReference type="Proteomes" id="UP000321886"/>
    </source>
</evidence>
<organism evidence="2 3">
    <name type="scientific">Halobacillus faecis</name>
    <dbReference type="NCBI Taxonomy" id="360184"/>
    <lineage>
        <taxon>Bacteria</taxon>
        <taxon>Bacillati</taxon>
        <taxon>Bacillota</taxon>
        <taxon>Bacilli</taxon>
        <taxon>Bacillales</taxon>
        <taxon>Bacillaceae</taxon>
        <taxon>Halobacillus</taxon>
    </lineage>
</organism>
<evidence type="ECO:0000256" key="1">
    <source>
        <dbReference type="SAM" id="Phobius"/>
    </source>
</evidence>
<comment type="caution">
    <text evidence="2">The sequence shown here is derived from an EMBL/GenBank/DDBJ whole genome shotgun (WGS) entry which is preliminary data.</text>
</comment>
<dbReference type="Proteomes" id="UP000321886">
    <property type="component" value="Unassembled WGS sequence"/>
</dbReference>
<gene>
    <name evidence="2" type="ORF">HFA01_23400</name>
</gene>
<proteinExistence type="predicted"/>
<name>A0A511WUX3_9BACI</name>
<evidence type="ECO:0000313" key="2">
    <source>
        <dbReference type="EMBL" id="GEN54078.1"/>
    </source>
</evidence>